<dbReference type="Proteomes" id="UP000279962">
    <property type="component" value="Plasmid pOXA23_010062"/>
</dbReference>
<reference evidence="1 2" key="1">
    <citation type="submission" date="2018-10" db="EMBL/GenBank/DDBJ databases">
        <title>The complete genome of Acinetobacter wuhouensis strain WCHAW010062.</title>
        <authorList>
            <person name="Hu Y."/>
            <person name="Long H."/>
            <person name="Feng Y."/>
            <person name="Zong Z."/>
        </authorList>
    </citation>
    <scope>NUCLEOTIDE SEQUENCE [LARGE SCALE GENOMIC DNA]</scope>
    <source>
        <strain evidence="1 2">WCHAW010062</strain>
        <plasmid evidence="2">poxa23_010062</plasmid>
    </source>
</reference>
<gene>
    <name evidence="1" type="ORF">CDG68_01645</name>
</gene>
<dbReference type="AlphaFoldDB" id="A0A3G2SXM2"/>
<organism evidence="1 2">
    <name type="scientific">Acinetobacter wuhouensis</name>
    <dbReference type="NCBI Taxonomy" id="1879050"/>
    <lineage>
        <taxon>Bacteria</taxon>
        <taxon>Pseudomonadati</taxon>
        <taxon>Pseudomonadota</taxon>
        <taxon>Gammaproteobacteria</taxon>
        <taxon>Moraxellales</taxon>
        <taxon>Moraxellaceae</taxon>
        <taxon>Acinetobacter</taxon>
    </lineage>
</organism>
<dbReference type="RefSeq" id="WP_038350073.1">
    <property type="nucleotide sequence ID" value="NZ_CP033130.1"/>
</dbReference>
<sequence>MDKAKFTSHLILLSEINKSVSKDMGKDITVLELSYILNQSINPLMAITYKEKLDKINTFELDPIEVLKKRKNLKILKVLNLMLTLNLDKTIKKDDIESYNEYKDKFLENIATIGLDRLEQEALKVQIENLLKYNWVS</sequence>
<proteinExistence type="predicted"/>
<accession>A0A3G2SXM2</accession>
<protein>
    <submittedName>
        <fullName evidence="1">Uncharacterized protein</fullName>
    </submittedName>
</protein>
<keyword evidence="1" id="KW-0614">Plasmid</keyword>
<evidence type="ECO:0000313" key="2">
    <source>
        <dbReference type="Proteomes" id="UP000279962"/>
    </source>
</evidence>
<geneLocation type="plasmid" evidence="2">
    <name>poxa23_010062</name>
</geneLocation>
<evidence type="ECO:0000313" key="1">
    <source>
        <dbReference type="EMBL" id="AYO52476.1"/>
    </source>
</evidence>
<name>A0A3G2SXM2_9GAMM</name>
<dbReference type="EMBL" id="CP033130">
    <property type="protein sequence ID" value="AYO52476.1"/>
    <property type="molecule type" value="Genomic_DNA"/>
</dbReference>